<comment type="pathway">
    <text evidence="16">Steroid biosynthesis; zymosterol biosynthesis; zymosterol from lanosterol: step 2/6.</text>
</comment>
<feature type="non-terminal residue" evidence="22">
    <location>
        <position position="460"/>
    </location>
</feature>
<evidence type="ECO:0000256" key="1">
    <source>
        <dbReference type="ARBA" id="ARBA00004141"/>
    </source>
</evidence>
<keyword evidence="23" id="KW-1185">Reference proteome</keyword>
<evidence type="ECO:0000256" key="19">
    <source>
        <dbReference type="ARBA" id="ARBA00083315"/>
    </source>
</evidence>
<keyword evidence="6" id="KW-0521">NADP</keyword>
<feature type="transmembrane region" description="Helical" evidence="20">
    <location>
        <begin position="297"/>
        <end position="315"/>
    </location>
</feature>
<dbReference type="GO" id="GO:0050613">
    <property type="term" value="F:Delta14-sterol reductase activity"/>
    <property type="evidence" value="ECO:0007669"/>
    <property type="project" value="UniProtKB-EC"/>
</dbReference>
<dbReference type="FunFam" id="1.20.120.1630:FF:000009">
    <property type="entry name" value="C-14 sterol reductase"/>
    <property type="match status" value="1"/>
</dbReference>
<dbReference type="PANTHER" id="PTHR21257:SF52">
    <property type="entry name" value="DELTA(14)-STEROL REDUCTASE TM7SF2"/>
    <property type="match status" value="1"/>
</dbReference>
<comment type="subcellular location">
    <subcellularLocation>
        <location evidence="1">Membrane</location>
        <topology evidence="1">Multi-pass membrane protein</topology>
    </subcellularLocation>
</comment>
<feature type="transmembrane region" description="Helical" evidence="20">
    <location>
        <begin position="138"/>
        <end position="155"/>
    </location>
</feature>
<dbReference type="Gene3D" id="1.10.340.70">
    <property type="match status" value="1"/>
</dbReference>
<gene>
    <name evidence="22" type="ORF">ALEPTO_LOCUS3324</name>
</gene>
<evidence type="ECO:0000256" key="17">
    <source>
        <dbReference type="ARBA" id="ARBA00074394"/>
    </source>
</evidence>
<reference evidence="22" key="1">
    <citation type="submission" date="2021-06" db="EMBL/GenBank/DDBJ databases">
        <authorList>
            <person name="Kallberg Y."/>
            <person name="Tangrot J."/>
            <person name="Rosling A."/>
        </authorList>
    </citation>
    <scope>NUCLEOTIDE SEQUENCE</scope>
    <source>
        <strain evidence="22">FL130A</strain>
    </source>
</reference>
<keyword evidence="10" id="KW-0756">Sterol biosynthesis</keyword>
<sequence>ENLSWYIRLKNLARYNLHDDPTAGHLGQNVTIAKIKERFYWPTIVKGAQKYIQICEEKEMKSKITVLNPRTTEYEFLGPIGASLMIVVLPGILYLLHLGCTPEGCPSRELINNLLTPSYFISLFTLDKFFRLFDLHAFLIYVVYLLYLVVSWYLLPGRWVQGTTLRDGNKLLYKANGFKSFVITIGGMLAIIWFKGSDSKRACVIGAWWKFWKRYLRWRELNPRIGWFDIKYFIELRAGIFAWTILNIAMAAKQYNDLGDLTMAMFLVVLFQGWYTIDSAYNEPAVLTTMDITTDGFGWMLSFGNISWVGFLYGLQARYLAIHPVHLSWLQTAFIVCTQAVGYAIFRGANNEKNLFRNDPEDARVKHLKYITTEAGSRLIISGWWGRARHINYLGDWIMSWAWCLPCGFDNIFPYFYVLYFAVLLIHRELRDEEKCRRKYGKDWTRYCEIVQWRIIPGIY</sequence>
<evidence type="ECO:0000256" key="15">
    <source>
        <dbReference type="ARBA" id="ARBA00052254"/>
    </source>
</evidence>
<keyword evidence="5 20" id="KW-0812">Transmembrane</keyword>
<evidence type="ECO:0000256" key="4">
    <source>
        <dbReference type="ARBA" id="ARBA00022516"/>
    </source>
</evidence>
<evidence type="ECO:0000256" key="2">
    <source>
        <dbReference type="ARBA" id="ARBA00005402"/>
    </source>
</evidence>
<feature type="transmembrane region" description="Helical" evidence="20">
    <location>
        <begin position="176"/>
        <end position="194"/>
    </location>
</feature>
<dbReference type="EC" id="1.3.1.70" evidence="3"/>
<evidence type="ECO:0000259" key="21">
    <source>
        <dbReference type="Pfam" id="PF17921"/>
    </source>
</evidence>
<evidence type="ECO:0000256" key="11">
    <source>
        <dbReference type="ARBA" id="ARBA00023098"/>
    </source>
</evidence>
<proteinExistence type="inferred from homology"/>
<feature type="transmembrane region" description="Helical" evidence="20">
    <location>
        <begin position="327"/>
        <end position="346"/>
    </location>
</feature>
<dbReference type="Pfam" id="PF01222">
    <property type="entry name" value="ERG4_ERG24"/>
    <property type="match status" value="2"/>
</dbReference>
<dbReference type="GO" id="GO:0006696">
    <property type="term" value="P:ergosterol biosynthetic process"/>
    <property type="evidence" value="ECO:0007669"/>
    <property type="project" value="TreeGrafter"/>
</dbReference>
<evidence type="ECO:0000256" key="12">
    <source>
        <dbReference type="ARBA" id="ARBA00023136"/>
    </source>
</evidence>
<dbReference type="InterPro" id="IPR018083">
    <property type="entry name" value="Sterol_reductase_CS"/>
</dbReference>
<dbReference type="Proteomes" id="UP000789508">
    <property type="component" value="Unassembled WGS sequence"/>
</dbReference>
<evidence type="ECO:0000256" key="7">
    <source>
        <dbReference type="ARBA" id="ARBA00022955"/>
    </source>
</evidence>
<evidence type="ECO:0000256" key="6">
    <source>
        <dbReference type="ARBA" id="ARBA00022857"/>
    </source>
</evidence>
<dbReference type="Gene3D" id="1.20.120.1630">
    <property type="match status" value="1"/>
</dbReference>
<evidence type="ECO:0000256" key="14">
    <source>
        <dbReference type="ARBA" id="ARBA00023221"/>
    </source>
</evidence>
<dbReference type="InterPro" id="IPR041588">
    <property type="entry name" value="Integrase_H2C2"/>
</dbReference>
<evidence type="ECO:0000256" key="9">
    <source>
        <dbReference type="ARBA" id="ARBA00023002"/>
    </source>
</evidence>
<dbReference type="Pfam" id="PF17921">
    <property type="entry name" value="Integrase_H2C2"/>
    <property type="match status" value="1"/>
</dbReference>
<keyword evidence="8 20" id="KW-1133">Transmembrane helix</keyword>
<organism evidence="22 23">
    <name type="scientific">Ambispora leptoticha</name>
    <dbReference type="NCBI Taxonomy" id="144679"/>
    <lineage>
        <taxon>Eukaryota</taxon>
        <taxon>Fungi</taxon>
        <taxon>Fungi incertae sedis</taxon>
        <taxon>Mucoromycota</taxon>
        <taxon>Glomeromycotina</taxon>
        <taxon>Glomeromycetes</taxon>
        <taxon>Archaeosporales</taxon>
        <taxon>Ambisporaceae</taxon>
        <taxon>Ambispora</taxon>
    </lineage>
</organism>
<keyword evidence="11" id="KW-0443">Lipid metabolism</keyword>
<evidence type="ECO:0000256" key="3">
    <source>
        <dbReference type="ARBA" id="ARBA00012413"/>
    </source>
</evidence>
<keyword evidence="4" id="KW-0444">Lipid biosynthesis</keyword>
<keyword evidence="7" id="KW-0752">Steroid biosynthesis</keyword>
<comment type="catalytic activity">
    <reaction evidence="15">
        <text>4,4-dimethyl-5alpha-cholesta-8,24-dien-3beta-ol + NADP(+) = 4,4-dimethyl-5alpha-cholesta-8,14,24-trien-3beta-ol + NADPH + H(+)</text>
        <dbReference type="Rhea" id="RHEA:18561"/>
        <dbReference type="ChEBI" id="CHEBI:15378"/>
        <dbReference type="ChEBI" id="CHEBI:17813"/>
        <dbReference type="ChEBI" id="CHEBI:18364"/>
        <dbReference type="ChEBI" id="CHEBI:57783"/>
        <dbReference type="ChEBI" id="CHEBI:58349"/>
        <dbReference type="EC" id="1.3.1.70"/>
    </reaction>
    <physiologicalReaction direction="right-to-left" evidence="15">
        <dbReference type="Rhea" id="RHEA:18563"/>
    </physiologicalReaction>
</comment>
<keyword evidence="12 20" id="KW-0472">Membrane</keyword>
<dbReference type="InterPro" id="IPR001171">
    <property type="entry name" value="ERG24_DHCR-like"/>
</dbReference>
<keyword evidence="14" id="KW-0753">Steroid metabolism</keyword>
<evidence type="ECO:0000256" key="10">
    <source>
        <dbReference type="ARBA" id="ARBA00023011"/>
    </source>
</evidence>
<evidence type="ECO:0000313" key="22">
    <source>
        <dbReference type="EMBL" id="CAG8497788.1"/>
    </source>
</evidence>
<accession>A0A9N9EY96</accession>
<keyword evidence="9" id="KW-0560">Oxidoreductase</keyword>
<name>A0A9N9EY96_9GLOM</name>
<keyword evidence="13" id="KW-1207">Sterol metabolism</keyword>
<dbReference type="PROSITE" id="PS01018">
    <property type="entry name" value="STEROL_REDUCT_2"/>
    <property type="match status" value="1"/>
</dbReference>
<dbReference type="GO" id="GO:0005789">
    <property type="term" value="C:endoplasmic reticulum membrane"/>
    <property type="evidence" value="ECO:0007669"/>
    <property type="project" value="TreeGrafter"/>
</dbReference>
<evidence type="ECO:0000313" key="23">
    <source>
        <dbReference type="Proteomes" id="UP000789508"/>
    </source>
</evidence>
<comment type="caution">
    <text evidence="22">The sequence shown here is derived from an EMBL/GenBank/DDBJ whole genome shotgun (WGS) entry which is preliminary data.</text>
</comment>
<feature type="domain" description="Integrase zinc-binding" evidence="21">
    <location>
        <begin position="16"/>
        <end position="56"/>
    </location>
</feature>
<evidence type="ECO:0000256" key="18">
    <source>
        <dbReference type="ARBA" id="ARBA00077841"/>
    </source>
</evidence>
<evidence type="ECO:0000256" key="20">
    <source>
        <dbReference type="SAM" id="Phobius"/>
    </source>
</evidence>
<evidence type="ECO:0000256" key="13">
    <source>
        <dbReference type="ARBA" id="ARBA00023166"/>
    </source>
</evidence>
<evidence type="ECO:0000256" key="16">
    <source>
        <dbReference type="ARBA" id="ARBA00060638"/>
    </source>
</evidence>
<dbReference type="OrthoDB" id="10262235at2759"/>
<dbReference type="AlphaFoldDB" id="A0A9N9EY96"/>
<evidence type="ECO:0000256" key="5">
    <source>
        <dbReference type="ARBA" id="ARBA00022692"/>
    </source>
</evidence>
<dbReference type="PANTHER" id="PTHR21257">
    <property type="entry name" value="DELTA(14)-STEROL REDUCTASE"/>
    <property type="match status" value="1"/>
</dbReference>
<feature type="transmembrane region" description="Helical" evidence="20">
    <location>
        <begin position="225"/>
        <end position="246"/>
    </location>
</feature>
<dbReference type="EMBL" id="CAJVPS010000603">
    <property type="protein sequence ID" value="CAG8497788.1"/>
    <property type="molecule type" value="Genomic_DNA"/>
</dbReference>
<comment type="similarity">
    <text evidence="2">Belongs to the ERG4/ERG24 family.</text>
</comment>
<protein>
    <recommendedName>
        <fullName evidence="17">Delta(14)-sterol reductase ERG24</fullName>
        <ecNumber evidence="3">1.3.1.70</ecNumber>
    </recommendedName>
    <alternativeName>
        <fullName evidence="19">C-14 sterol reductase ERG24</fullName>
    </alternativeName>
    <alternativeName>
        <fullName evidence="18">Sterol C14-reductase ERG24</fullName>
    </alternativeName>
</protein>
<feature type="transmembrane region" description="Helical" evidence="20">
    <location>
        <begin position="258"/>
        <end position="277"/>
    </location>
</feature>
<evidence type="ECO:0000256" key="8">
    <source>
        <dbReference type="ARBA" id="ARBA00022989"/>
    </source>
</evidence>
<feature type="transmembrane region" description="Helical" evidence="20">
    <location>
        <begin position="76"/>
        <end position="98"/>
    </location>
</feature>